<organism evidence="1 2">
    <name type="scientific">Prevotella nigrescens CC14M</name>
    <dbReference type="NCBI Taxonomy" id="1073366"/>
    <lineage>
        <taxon>Bacteria</taxon>
        <taxon>Pseudomonadati</taxon>
        <taxon>Bacteroidota</taxon>
        <taxon>Bacteroidia</taxon>
        <taxon>Bacteroidales</taxon>
        <taxon>Prevotellaceae</taxon>
        <taxon>Prevotella</taxon>
    </lineage>
</organism>
<protein>
    <submittedName>
        <fullName evidence="1">Uncharacterized protein</fullName>
    </submittedName>
</protein>
<sequence length="68" mass="7977">MVLLHQKQDTVRAHSKKSRKKDDFYLTIPNKCSIFAVPVRGRRDKLLNLLVYIRSPRLCRIHSPTGIF</sequence>
<dbReference type="HOGENOM" id="CLU_2790501_0_0_10"/>
<dbReference type="Proteomes" id="UP000018727">
    <property type="component" value="Unassembled WGS sequence"/>
</dbReference>
<dbReference type="AlphaFoldDB" id="V8CPQ7"/>
<name>V8CPQ7_9BACT</name>
<proteinExistence type="predicted"/>
<gene>
    <name evidence="1" type="ORF">HMPREF1173_00540</name>
</gene>
<evidence type="ECO:0000313" key="2">
    <source>
        <dbReference type="Proteomes" id="UP000018727"/>
    </source>
</evidence>
<keyword evidence="2" id="KW-1185">Reference proteome</keyword>
<reference evidence="1 2" key="1">
    <citation type="submission" date="2013-10" db="EMBL/GenBank/DDBJ databases">
        <title>The Genome Sequence of Prevotella nigrescens CC14M.</title>
        <authorList>
            <consortium name="The Broad Institute Genomics Platform"/>
            <person name="Earl A."/>
            <person name="Allen-Vercoe E."/>
            <person name="Daigneault M."/>
            <person name="Young S.K."/>
            <person name="Zeng Q."/>
            <person name="Gargeya S."/>
            <person name="Fitzgerald M."/>
            <person name="Abouelleil A."/>
            <person name="Alvarado L."/>
            <person name="Chapman S.B."/>
            <person name="Gainer-Dewar J."/>
            <person name="Goldberg J."/>
            <person name="Griggs A."/>
            <person name="Gujja S."/>
            <person name="Hansen M."/>
            <person name="Howarth C."/>
            <person name="Imamovic A."/>
            <person name="Ireland A."/>
            <person name="Larimer J."/>
            <person name="McCowan C."/>
            <person name="Murphy C."/>
            <person name="Pearson M."/>
            <person name="Poon T.W."/>
            <person name="Priest M."/>
            <person name="Roberts A."/>
            <person name="Saif S."/>
            <person name="Shea T."/>
            <person name="Sykes S."/>
            <person name="Wortman J."/>
            <person name="Nusbaum C."/>
            <person name="Birren B."/>
        </authorList>
    </citation>
    <scope>NUCLEOTIDE SEQUENCE [LARGE SCALE GENOMIC DNA]</scope>
    <source>
        <strain evidence="1 2">CC14M</strain>
    </source>
</reference>
<evidence type="ECO:0000313" key="1">
    <source>
        <dbReference type="EMBL" id="ETD29344.1"/>
    </source>
</evidence>
<comment type="caution">
    <text evidence="1">The sequence shown here is derived from an EMBL/GenBank/DDBJ whole genome shotgun (WGS) entry which is preliminary data.</text>
</comment>
<accession>V8CPQ7</accession>
<dbReference type="EMBL" id="AZJH01000007">
    <property type="protein sequence ID" value="ETD29344.1"/>
    <property type="molecule type" value="Genomic_DNA"/>
</dbReference>